<feature type="compositionally biased region" description="Polar residues" evidence="5">
    <location>
        <begin position="1"/>
        <end position="14"/>
    </location>
</feature>
<dbReference type="SUPFAM" id="SSF103473">
    <property type="entry name" value="MFS general substrate transporter"/>
    <property type="match status" value="1"/>
</dbReference>
<dbReference type="AlphaFoldDB" id="A0A6A6X054"/>
<keyword evidence="8" id="KW-1185">Reference proteome</keyword>
<evidence type="ECO:0000256" key="3">
    <source>
        <dbReference type="ARBA" id="ARBA00022989"/>
    </source>
</evidence>
<dbReference type="InterPro" id="IPR036259">
    <property type="entry name" value="MFS_trans_sf"/>
</dbReference>
<feature type="transmembrane region" description="Helical" evidence="6">
    <location>
        <begin position="114"/>
        <end position="140"/>
    </location>
</feature>
<dbReference type="Gene3D" id="1.20.1250.20">
    <property type="entry name" value="MFS general substrate transporter like domains"/>
    <property type="match status" value="1"/>
</dbReference>
<gene>
    <name evidence="7" type="ORF">K505DRAFT_352499</name>
</gene>
<accession>A0A6A6X054</accession>
<dbReference type="EMBL" id="MU002128">
    <property type="protein sequence ID" value="KAF2789554.1"/>
    <property type="molecule type" value="Genomic_DNA"/>
</dbReference>
<feature type="transmembrane region" description="Helical" evidence="6">
    <location>
        <begin position="293"/>
        <end position="314"/>
    </location>
</feature>
<keyword evidence="3 6" id="KW-1133">Transmembrane helix</keyword>
<sequence length="363" mass="39400">MAQSRDMSPTQTTSRNDDLPNKAVLSGSPDKFAPEGDAAYSIFSNGIRTYLTYLLGFVITISTLTATIFFPLIPMLSRHFSVSIQAINLTVTVYAISQAISPSIFASLADFYPVLLLLIGIYIIQSIGASATPTIAYGIVADVSVVSKRRKMLCPMLSACNGISAVGLVIGGAVALNTNGYTWVFLSLLIVAIIFFVMVGFTVPETARSVVGNGSIPVHGIWRTWMSFSHGRASVKASQSLRRVFDSLRITLNPDAAVILWMAASSYGIYYTFQVAIPVIFDDVYAYNELEIGLTFLPGLAGMTIGGVIAGKLIDKNYAKEARKQDIDISQPKETNLDEFPIERARYINIIPFIVFEMALVAG</sequence>
<feature type="transmembrane region" description="Helical" evidence="6">
    <location>
        <begin position="181"/>
        <end position="203"/>
    </location>
</feature>
<dbReference type="PANTHER" id="PTHR23502">
    <property type="entry name" value="MAJOR FACILITATOR SUPERFAMILY"/>
    <property type="match status" value="1"/>
</dbReference>
<comment type="subcellular location">
    <subcellularLocation>
        <location evidence="1">Membrane</location>
        <topology evidence="1">Multi-pass membrane protein</topology>
    </subcellularLocation>
</comment>
<name>A0A6A6X054_9PLEO</name>
<evidence type="ECO:0000256" key="1">
    <source>
        <dbReference type="ARBA" id="ARBA00004141"/>
    </source>
</evidence>
<dbReference type="Pfam" id="PF07690">
    <property type="entry name" value="MFS_1"/>
    <property type="match status" value="1"/>
</dbReference>
<feature type="region of interest" description="Disordered" evidence="5">
    <location>
        <begin position="1"/>
        <end position="22"/>
    </location>
</feature>
<dbReference type="GO" id="GO:0005886">
    <property type="term" value="C:plasma membrane"/>
    <property type="evidence" value="ECO:0007669"/>
    <property type="project" value="TreeGrafter"/>
</dbReference>
<evidence type="ECO:0000313" key="8">
    <source>
        <dbReference type="Proteomes" id="UP000799757"/>
    </source>
</evidence>
<organism evidence="7 8">
    <name type="scientific">Melanomma pulvis-pyrius CBS 109.77</name>
    <dbReference type="NCBI Taxonomy" id="1314802"/>
    <lineage>
        <taxon>Eukaryota</taxon>
        <taxon>Fungi</taxon>
        <taxon>Dikarya</taxon>
        <taxon>Ascomycota</taxon>
        <taxon>Pezizomycotina</taxon>
        <taxon>Dothideomycetes</taxon>
        <taxon>Pleosporomycetidae</taxon>
        <taxon>Pleosporales</taxon>
        <taxon>Melanommataceae</taxon>
        <taxon>Melanomma</taxon>
    </lineage>
</organism>
<evidence type="ECO:0000256" key="6">
    <source>
        <dbReference type="SAM" id="Phobius"/>
    </source>
</evidence>
<evidence type="ECO:0000256" key="2">
    <source>
        <dbReference type="ARBA" id="ARBA00022692"/>
    </source>
</evidence>
<dbReference type="Proteomes" id="UP000799757">
    <property type="component" value="Unassembled WGS sequence"/>
</dbReference>
<keyword evidence="2 6" id="KW-0812">Transmembrane</keyword>
<dbReference type="PANTHER" id="PTHR23502:SF151">
    <property type="entry name" value="MAJOR FACILITATOR SUPERFAMILY (MFS) PROFILE DOMAIN-CONTAINING PROTEIN"/>
    <property type="match status" value="1"/>
</dbReference>
<feature type="transmembrane region" description="Helical" evidence="6">
    <location>
        <begin position="152"/>
        <end position="175"/>
    </location>
</feature>
<evidence type="ECO:0000256" key="4">
    <source>
        <dbReference type="ARBA" id="ARBA00023136"/>
    </source>
</evidence>
<dbReference type="InterPro" id="IPR011701">
    <property type="entry name" value="MFS"/>
</dbReference>
<feature type="transmembrane region" description="Helical" evidence="6">
    <location>
        <begin position="258"/>
        <end position="281"/>
    </location>
</feature>
<reference evidence="7" key="1">
    <citation type="journal article" date="2020" name="Stud. Mycol.">
        <title>101 Dothideomycetes genomes: a test case for predicting lifestyles and emergence of pathogens.</title>
        <authorList>
            <person name="Haridas S."/>
            <person name="Albert R."/>
            <person name="Binder M."/>
            <person name="Bloem J."/>
            <person name="Labutti K."/>
            <person name="Salamov A."/>
            <person name="Andreopoulos B."/>
            <person name="Baker S."/>
            <person name="Barry K."/>
            <person name="Bills G."/>
            <person name="Bluhm B."/>
            <person name="Cannon C."/>
            <person name="Castanera R."/>
            <person name="Culley D."/>
            <person name="Daum C."/>
            <person name="Ezra D."/>
            <person name="Gonzalez J."/>
            <person name="Henrissat B."/>
            <person name="Kuo A."/>
            <person name="Liang C."/>
            <person name="Lipzen A."/>
            <person name="Lutzoni F."/>
            <person name="Magnuson J."/>
            <person name="Mondo S."/>
            <person name="Nolan M."/>
            <person name="Ohm R."/>
            <person name="Pangilinan J."/>
            <person name="Park H.-J."/>
            <person name="Ramirez L."/>
            <person name="Alfaro M."/>
            <person name="Sun H."/>
            <person name="Tritt A."/>
            <person name="Yoshinaga Y."/>
            <person name="Zwiers L.-H."/>
            <person name="Turgeon B."/>
            <person name="Goodwin S."/>
            <person name="Spatafora J."/>
            <person name="Crous P."/>
            <person name="Grigoriev I."/>
        </authorList>
    </citation>
    <scope>NUCLEOTIDE SEQUENCE</scope>
    <source>
        <strain evidence="7">CBS 109.77</strain>
    </source>
</reference>
<keyword evidence="4 6" id="KW-0472">Membrane</keyword>
<protein>
    <submittedName>
        <fullName evidence="7">MFS general substrate transporter</fullName>
    </submittedName>
</protein>
<proteinExistence type="predicted"/>
<dbReference type="GO" id="GO:0022857">
    <property type="term" value="F:transmembrane transporter activity"/>
    <property type="evidence" value="ECO:0007669"/>
    <property type="project" value="InterPro"/>
</dbReference>
<evidence type="ECO:0000313" key="7">
    <source>
        <dbReference type="EMBL" id="KAF2789554.1"/>
    </source>
</evidence>
<dbReference type="OrthoDB" id="2441642at2759"/>
<evidence type="ECO:0000256" key="5">
    <source>
        <dbReference type="SAM" id="MobiDB-lite"/>
    </source>
</evidence>
<feature type="transmembrane region" description="Helical" evidence="6">
    <location>
        <begin position="50"/>
        <end position="74"/>
    </location>
</feature>